<dbReference type="EMBL" id="BGPR01002709">
    <property type="protein sequence ID" value="GBM77783.1"/>
    <property type="molecule type" value="Genomic_DNA"/>
</dbReference>
<evidence type="ECO:0000313" key="3">
    <source>
        <dbReference type="Proteomes" id="UP000499080"/>
    </source>
</evidence>
<protein>
    <recommendedName>
        <fullName evidence="1">Transposable element P transposase-like GTP-binding insertion domain-containing protein</fullName>
    </recommendedName>
</protein>
<feature type="domain" description="Transposable element P transposase-like GTP-binding insertion" evidence="1">
    <location>
        <begin position="58"/>
        <end position="123"/>
    </location>
</feature>
<name>A0A4Y2IJ20_ARAVE</name>
<organism evidence="2 3">
    <name type="scientific">Araneus ventricosus</name>
    <name type="common">Orbweaver spider</name>
    <name type="synonym">Epeira ventricosa</name>
    <dbReference type="NCBI Taxonomy" id="182803"/>
    <lineage>
        <taxon>Eukaryota</taxon>
        <taxon>Metazoa</taxon>
        <taxon>Ecdysozoa</taxon>
        <taxon>Arthropoda</taxon>
        <taxon>Chelicerata</taxon>
        <taxon>Arachnida</taxon>
        <taxon>Araneae</taxon>
        <taxon>Araneomorphae</taxon>
        <taxon>Entelegynae</taxon>
        <taxon>Araneoidea</taxon>
        <taxon>Araneidae</taxon>
        <taxon>Araneus</taxon>
    </lineage>
</organism>
<proteinExistence type="predicted"/>
<accession>A0A4Y2IJ20</accession>
<sequence length="127" mass="14299">MCDRHFSDSCFTSILKERLIKFTYPRITEYLPSTASDNLSALPSAASVEVSDTELSCSKHLVSSTTTHDTNDHLQVLSHSVAPALNLYNIAQKIESNAIDTVRFVKKMDILFDTVNSRTLKHQKRQL</sequence>
<keyword evidence="3" id="KW-1185">Reference proteome</keyword>
<gene>
    <name evidence="2" type="ORF">AVEN_231586_1</name>
</gene>
<dbReference type="Proteomes" id="UP000499080">
    <property type="component" value="Unassembled WGS sequence"/>
</dbReference>
<dbReference type="InterPro" id="IPR048366">
    <property type="entry name" value="TNP-like_GBD"/>
</dbReference>
<dbReference type="AlphaFoldDB" id="A0A4Y2IJ20"/>
<evidence type="ECO:0000259" key="1">
    <source>
        <dbReference type="Pfam" id="PF21788"/>
    </source>
</evidence>
<dbReference type="Pfam" id="PF21788">
    <property type="entry name" value="TNP-like_GBD"/>
    <property type="match status" value="1"/>
</dbReference>
<comment type="caution">
    <text evidence="2">The sequence shown here is derived from an EMBL/GenBank/DDBJ whole genome shotgun (WGS) entry which is preliminary data.</text>
</comment>
<reference evidence="2 3" key="1">
    <citation type="journal article" date="2019" name="Sci. Rep.">
        <title>Orb-weaving spider Araneus ventricosus genome elucidates the spidroin gene catalogue.</title>
        <authorList>
            <person name="Kono N."/>
            <person name="Nakamura H."/>
            <person name="Ohtoshi R."/>
            <person name="Moran D.A.P."/>
            <person name="Shinohara A."/>
            <person name="Yoshida Y."/>
            <person name="Fujiwara M."/>
            <person name="Mori M."/>
            <person name="Tomita M."/>
            <person name="Arakawa K."/>
        </authorList>
    </citation>
    <scope>NUCLEOTIDE SEQUENCE [LARGE SCALE GENOMIC DNA]</scope>
</reference>
<evidence type="ECO:0000313" key="2">
    <source>
        <dbReference type="EMBL" id="GBM77783.1"/>
    </source>
</evidence>